<dbReference type="InterPro" id="IPR012334">
    <property type="entry name" value="Pectin_lyas_fold"/>
</dbReference>
<dbReference type="SMART" id="SM00710">
    <property type="entry name" value="PbH1"/>
    <property type="match status" value="6"/>
</dbReference>
<evidence type="ECO:0000259" key="1">
    <source>
        <dbReference type="Pfam" id="PF13229"/>
    </source>
</evidence>
<dbReference type="EMBL" id="CP022098">
    <property type="protein sequence ID" value="ATB35589.1"/>
    <property type="molecule type" value="Genomic_DNA"/>
</dbReference>
<name>A0A250IV11_9BACT</name>
<protein>
    <recommendedName>
        <fullName evidence="1">Right handed beta helix domain-containing protein</fullName>
    </recommendedName>
</protein>
<dbReference type="AlphaFoldDB" id="A0A250IV11"/>
<evidence type="ECO:0000313" key="3">
    <source>
        <dbReference type="Proteomes" id="UP000217257"/>
    </source>
</evidence>
<dbReference type="InterPro" id="IPR039448">
    <property type="entry name" value="Beta_helix"/>
</dbReference>
<proteinExistence type="predicted"/>
<dbReference type="InterPro" id="IPR011050">
    <property type="entry name" value="Pectin_lyase_fold/virulence"/>
</dbReference>
<evidence type="ECO:0000313" key="2">
    <source>
        <dbReference type="EMBL" id="ATB35589.1"/>
    </source>
</evidence>
<dbReference type="Proteomes" id="UP000217257">
    <property type="component" value="Chromosome"/>
</dbReference>
<dbReference type="PROSITE" id="PS51257">
    <property type="entry name" value="PROKAR_LIPOPROTEIN"/>
    <property type="match status" value="1"/>
</dbReference>
<dbReference type="Gene3D" id="2.160.20.10">
    <property type="entry name" value="Single-stranded right-handed beta-helix, Pectin lyase-like"/>
    <property type="match status" value="1"/>
</dbReference>
<dbReference type="KEGG" id="cfus:CYFUS_001003"/>
<dbReference type="InterPro" id="IPR006626">
    <property type="entry name" value="PbH1"/>
</dbReference>
<sequence>MAHHARPPSVAALFTVALLACGGPEREQAPVDSTNLVVAADLACTIQAGGCSEFIGNGSGYIWIDGRSQPASRYVGKTLCIKPGTYTGIGLYGVVATAAQPAVITNCGGQAVFNSTTGSPVYIGGGSRYLKITGAGNSAHPYGLVAGTSGGNQAHIDLREGVSDVEIGHVEVRGDGNGGVGIAFRTYPQCDGTWSRGKWAQYNTKIHDTYVHDTKYEGMYIGPSHYGWVTANGYTPGYDCGTSRQWEAEVIGLEVVDNRVENIGNDGIQIGAATGGMTVQHNVIRNYGLNQIESHSGGITVNPGSKGLIDSNWIEAAQPYRTQGIVFQGTGGSVITNNVIVGGRWGAMFLRNTAANMEAASTLSTLVFDNNTVVNPAHEGLYFFCSGLGTLTFANNLVAGAPTPYAANGGTTACVKSLTGPNLLTSNLSAAGFVNPAAGDFHLQATSPAVGAGVNLSGVVDFDYDGVARGSGPYDLGAFAWKAPSMN</sequence>
<dbReference type="SUPFAM" id="SSF51126">
    <property type="entry name" value="Pectin lyase-like"/>
    <property type="match status" value="1"/>
</dbReference>
<organism evidence="2 3">
    <name type="scientific">Cystobacter fuscus</name>
    <dbReference type="NCBI Taxonomy" id="43"/>
    <lineage>
        <taxon>Bacteria</taxon>
        <taxon>Pseudomonadati</taxon>
        <taxon>Myxococcota</taxon>
        <taxon>Myxococcia</taxon>
        <taxon>Myxococcales</taxon>
        <taxon>Cystobacterineae</taxon>
        <taxon>Archangiaceae</taxon>
        <taxon>Cystobacter</taxon>
    </lineage>
</organism>
<gene>
    <name evidence="2" type="ORF">CYFUS_001003</name>
</gene>
<dbReference type="NCBIfam" id="NF041518">
    <property type="entry name" value="choice_anch_Q"/>
    <property type="match status" value="1"/>
</dbReference>
<reference evidence="2 3" key="1">
    <citation type="submission" date="2017-06" db="EMBL/GenBank/DDBJ databases">
        <title>Sequencing and comparative analysis of myxobacterial genomes.</title>
        <authorList>
            <person name="Rupp O."/>
            <person name="Goesmann A."/>
            <person name="Sogaard-Andersen L."/>
        </authorList>
    </citation>
    <scope>NUCLEOTIDE SEQUENCE [LARGE SCALE GENOMIC DNA]</scope>
    <source>
        <strain evidence="2 3">DSM 52655</strain>
    </source>
</reference>
<accession>A0A250IV11</accession>
<dbReference type="InterPro" id="IPR059226">
    <property type="entry name" value="Choice_anch_Q_dom"/>
</dbReference>
<dbReference type="Pfam" id="PF13229">
    <property type="entry name" value="Beta_helix"/>
    <property type="match status" value="1"/>
</dbReference>
<feature type="domain" description="Right handed beta helix" evidence="1">
    <location>
        <begin position="254"/>
        <end position="402"/>
    </location>
</feature>